<dbReference type="Proteomes" id="UP000299102">
    <property type="component" value="Unassembled WGS sequence"/>
</dbReference>
<dbReference type="EMBL" id="BGZK01000070">
    <property type="protein sequence ID" value="GBP15294.1"/>
    <property type="molecule type" value="Genomic_DNA"/>
</dbReference>
<dbReference type="GO" id="GO:0046872">
    <property type="term" value="F:metal ion binding"/>
    <property type="evidence" value="ECO:0007669"/>
    <property type="project" value="UniProtKB-KW"/>
</dbReference>
<dbReference type="OrthoDB" id="7722975at2759"/>
<comment type="caution">
    <text evidence="3">The sequence shown here is derived from an EMBL/GenBank/DDBJ whole genome shotgun (WGS) entry which is preliminary data.</text>
</comment>
<name>A0A4C1TMH3_EUMVA</name>
<dbReference type="Pfam" id="PF00149">
    <property type="entry name" value="Metallophos"/>
    <property type="match status" value="1"/>
</dbReference>
<dbReference type="SUPFAM" id="SSF56300">
    <property type="entry name" value="Metallo-dependent phosphatases"/>
    <property type="match status" value="1"/>
</dbReference>
<keyword evidence="1" id="KW-0479">Metal-binding</keyword>
<dbReference type="Gene3D" id="3.60.21.10">
    <property type="match status" value="1"/>
</dbReference>
<dbReference type="STRING" id="151549.A0A4C1TMH3"/>
<dbReference type="InterPro" id="IPR006179">
    <property type="entry name" value="5_nucleotidase/apyrase"/>
</dbReference>
<organism evidence="3 4">
    <name type="scientific">Eumeta variegata</name>
    <name type="common">Bagworm moth</name>
    <name type="synonym">Eumeta japonica</name>
    <dbReference type="NCBI Taxonomy" id="151549"/>
    <lineage>
        <taxon>Eukaryota</taxon>
        <taxon>Metazoa</taxon>
        <taxon>Ecdysozoa</taxon>
        <taxon>Arthropoda</taxon>
        <taxon>Hexapoda</taxon>
        <taxon>Insecta</taxon>
        <taxon>Pterygota</taxon>
        <taxon>Neoptera</taxon>
        <taxon>Endopterygota</taxon>
        <taxon>Lepidoptera</taxon>
        <taxon>Glossata</taxon>
        <taxon>Ditrysia</taxon>
        <taxon>Tineoidea</taxon>
        <taxon>Psychidae</taxon>
        <taxon>Oiketicinae</taxon>
        <taxon>Eumeta</taxon>
    </lineage>
</organism>
<accession>A0A4C1TMH3</accession>
<dbReference type="PRINTS" id="PR01607">
    <property type="entry name" value="APYRASEFAMLY"/>
</dbReference>
<dbReference type="PANTHER" id="PTHR11575">
    <property type="entry name" value="5'-NUCLEOTIDASE-RELATED"/>
    <property type="match status" value="1"/>
</dbReference>
<dbReference type="GO" id="GO:0008253">
    <property type="term" value="F:5'-nucleotidase activity"/>
    <property type="evidence" value="ECO:0007669"/>
    <property type="project" value="TreeGrafter"/>
</dbReference>
<reference evidence="3 4" key="1">
    <citation type="journal article" date="2019" name="Commun. Biol.">
        <title>The bagworm genome reveals a unique fibroin gene that provides high tensile strength.</title>
        <authorList>
            <person name="Kono N."/>
            <person name="Nakamura H."/>
            <person name="Ohtoshi R."/>
            <person name="Tomita M."/>
            <person name="Numata K."/>
            <person name="Arakawa K."/>
        </authorList>
    </citation>
    <scope>NUCLEOTIDE SEQUENCE [LARGE SCALE GENOMIC DNA]</scope>
</reference>
<sequence>MNAALEAGGADFDPHHLVLGNHEFDNGIEGAVPYMEHLNSHVVTANIIDDLEPTMQGLYEPSVVIERNGRRIGIIGVIISTTDQLASTGRLVFTDEVESVRSEAEKLNAGRRHHRRAVALRTGHRPTQLLFDCTSSTHDTYISTRDITGEIALHGGPYIDIVVGGHSHSLLYTGEPPDTSAFTPEGPYPVVVAQQGGRSVLIVQAAAHTQYLGEIKLFFDNAGNLMDWDGHPHYLGNDIVQEELANEEVGSSLVHLSSGCACSECNLGTFICEAFLNSVRLR</sequence>
<keyword evidence="4" id="KW-1185">Reference proteome</keyword>
<dbReference type="AlphaFoldDB" id="A0A4C1TMH3"/>
<evidence type="ECO:0000256" key="1">
    <source>
        <dbReference type="ARBA" id="ARBA00022723"/>
    </source>
</evidence>
<gene>
    <name evidence="3" type="ORF">EVAR_92286_1</name>
</gene>
<proteinExistence type="predicted"/>
<feature type="domain" description="Calcineurin-like phosphoesterase" evidence="2">
    <location>
        <begin position="11"/>
        <end position="169"/>
    </location>
</feature>
<dbReference type="GO" id="GO:0005886">
    <property type="term" value="C:plasma membrane"/>
    <property type="evidence" value="ECO:0007669"/>
    <property type="project" value="TreeGrafter"/>
</dbReference>
<evidence type="ECO:0000259" key="2">
    <source>
        <dbReference type="Pfam" id="PF00149"/>
    </source>
</evidence>
<dbReference type="InterPro" id="IPR029052">
    <property type="entry name" value="Metallo-depent_PP-like"/>
</dbReference>
<protein>
    <submittedName>
        <fullName evidence="3">Apyrase</fullName>
    </submittedName>
</protein>
<dbReference type="InterPro" id="IPR004843">
    <property type="entry name" value="Calcineurin-like_PHP"/>
</dbReference>
<dbReference type="PANTHER" id="PTHR11575:SF32">
    <property type="entry name" value="APYRASE-LIKE PROTEIN"/>
    <property type="match status" value="1"/>
</dbReference>
<dbReference type="GO" id="GO:0006196">
    <property type="term" value="P:AMP catabolic process"/>
    <property type="evidence" value="ECO:0007669"/>
    <property type="project" value="TreeGrafter"/>
</dbReference>
<evidence type="ECO:0000313" key="3">
    <source>
        <dbReference type="EMBL" id="GBP15294.1"/>
    </source>
</evidence>
<evidence type="ECO:0000313" key="4">
    <source>
        <dbReference type="Proteomes" id="UP000299102"/>
    </source>
</evidence>